<gene>
    <name evidence="3" type="ORF">DFP88_101672</name>
</gene>
<dbReference type="Proteomes" id="UP000248311">
    <property type="component" value="Unassembled WGS sequence"/>
</dbReference>
<dbReference type="RefSeq" id="WP_110812999.1">
    <property type="nucleotide sequence ID" value="NZ_QJTE01000001.1"/>
</dbReference>
<evidence type="ECO:0000256" key="2">
    <source>
        <dbReference type="SAM" id="Phobius"/>
    </source>
</evidence>
<comment type="caution">
    <text evidence="3">The sequence shown here is derived from an EMBL/GenBank/DDBJ whole genome shotgun (WGS) entry which is preliminary data.</text>
</comment>
<evidence type="ECO:0000256" key="1">
    <source>
        <dbReference type="SAM" id="MobiDB-lite"/>
    </source>
</evidence>
<keyword evidence="2" id="KW-0472">Membrane</keyword>
<sequence length="258" mass="27439">MPARVRLPTLDLPAWLPRDLSPEARRLALPVAGAAGAALLVVLMLLLLPRLQETRPLSSSGDDAARRIVQHIDADGGARFLEEGPEGRRTVWTVTCRVPLRGCIARAPGLVLSMDNRRRPWIIASASPRAQLAIEAGGDRQPAPGLFGAPVPEALLEQLSLPDAALVIEEPDEPAQMLFTAGADSVAAYLGWLQGDAARRSRDARTWPGHRAEGVPSEPGATEPQPELAPERPAYGRGASLWQTRAEGPGAAPAAEDL</sequence>
<accession>A0A318T1Z3</accession>
<evidence type="ECO:0000313" key="4">
    <source>
        <dbReference type="Proteomes" id="UP000248311"/>
    </source>
</evidence>
<feature type="transmembrane region" description="Helical" evidence="2">
    <location>
        <begin position="27"/>
        <end position="48"/>
    </location>
</feature>
<dbReference type="OrthoDB" id="7874089at2"/>
<feature type="compositionally biased region" description="Basic and acidic residues" evidence="1">
    <location>
        <begin position="201"/>
        <end position="213"/>
    </location>
</feature>
<proteinExistence type="predicted"/>
<protein>
    <submittedName>
        <fullName evidence="3">Uncharacterized protein</fullName>
    </submittedName>
</protein>
<feature type="region of interest" description="Disordered" evidence="1">
    <location>
        <begin position="201"/>
        <end position="258"/>
    </location>
</feature>
<organism evidence="3 4">
    <name type="scientific">Pseudoroseicyclus aestuarii</name>
    <dbReference type="NCBI Taxonomy" id="1795041"/>
    <lineage>
        <taxon>Bacteria</taxon>
        <taxon>Pseudomonadati</taxon>
        <taxon>Pseudomonadota</taxon>
        <taxon>Alphaproteobacteria</taxon>
        <taxon>Rhodobacterales</taxon>
        <taxon>Paracoccaceae</taxon>
        <taxon>Pseudoroseicyclus</taxon>
    </lineage>
</organism>
<feature type="compositionally biased region" description="Low complexity" evidence="1">
    <location>
        <begin position="246"/>
        <end position="258"/>
    </location>
</feature>
<reference evidence="3 4" key="1">
    <citation type="submission" date="2018-06" db="EMBL/GenBank/DDBJ databases">
        <title>Genomic Encyclopedia of Type Strains, Phase III (KMG-III): the genomes of soil and plant-associated and newly described type strains.</title>
        <authorList>
            <person name="Whitman W."/>
        </authorList>
    </citation>
    <scope>NUCLEOTIDE SEQUENCE [LARGE SCALE GENOMIC DNA]</scope>
    <source>
        <strain evidence="3 4">CECT 9025</strain>
    </source>
</reference>
<keyword evidence="2" id="KW-0812">Transmembrane</keyword>
<keyword evidence="4" id="KW-1185">Reference proteome</keyword>
<dbReference type="EMBL" id="QJTE01000001">
    <property type="protein sequence ID" value="PYE85997.1"/>
    <property type="molecule type" value="Genomic_DNA"/>
</dbReference>
<evidence type="ECO:0000313" key="3">
    <source>
        <dbReference type="EMBL" id="PYE85997.1"/>
    </source>
</evidence>
<dbReference type="AlphaFoldDB" id="A0A318T1Z3"/>
<name>A0A318T1Z3_9RHOB</name>
<keyword evidence="2" id="KW-1133">Transmembrane helix</keyword>